<evidence type="ECO:0000256" key="4">
    <source>
        <dbReference type="ARBA" id="ARBA00030007"/>
    </source>
</evidence>
<dbReference type="FunFam" id="2.30.42.10:FF:000107">
    <property type="entry name" value="26S proteasome non-ATPase regulatory subunit 9"/>
    <property type="match status" value="1"/>
</dbReference>
<comment type="similarity">
    <text evidence="1">Belongs to the proteasome subunit p27 family.</text>
</comment>
<dbReference type="SMART" id="SM00228">
    <property type="entry name" value="PDZ"/>
    <property type="match status" value="1"/>
</dbReference>
<protein>
    <recommendedName>
        <fullName evidence="2">26S proteasome non-ATPase regulatory subunit 9</fullName>
    </recommendedName>
    <alternativeName>
        <fullName evidence="4">26S proteasome regulatory subunit p27</fullName>
    </alternativeName>
</protein>
<dbReference type="Proteomes" id="UP001153954">
    <property type="component" value="Unassembled WGS sequence"/>
</dbReference>
<keyword evidence="3" id="KW-0143">Chaperone</keyword>
<reference evidence="6" key="1">
    <citation type="submission" date="2022-03" db="EMBL/GenBank/DDBJ databases">
        <authorList>
            <person name="Tunstrom K."/>
        </authorList>
    </citation>
    <scope>NUCLEOTIDE SEQUENCE</scope>
</reference>
<comment type="caution">
    <text evidence="6">The sequence shown here is derived from an EMBL/GenBank/DDBJ whole genome shotgun (WGS) entry which is preliminary data.</text>
</comment>
<name>A0AAU9UJ13_EUPED</name>
<dbReference type="InterPro" id="IPR040815">
    <property type="entry name" value="Nas2_N"/>
</dbReference>
<dbReference type="PANTHER" id="PTHR12651:SF1">
    <property type="entry name" value="26S PROTEASOME NON-ATPASE REGULATORY SUBUNIT 9"/>
    <property type="match status" value="1"/>
</dbReference>
<dbReference type="PANTHER" id="PTHR12651">
    <property type="entry name" value="26S PROTEASOME NON-ATPASE REGULATORY SUBUNIT 9"/>
    <property type="match status" value="1"/>
</dbReference>
<dbReference type="GO" id="GO:0005634">
    <property type="term" value="C:nucleus"/>
    <property type="evidence" value="ECO:0007669"/>
    <property type="project" value="TreeGrafter"/>
</dbReference>
<organism evidence="6 7">
    <name type="scientific">Euphydryas editha</name>
    <name type="common">Edith's checkerspot</name>
    <dbReference type="NCBI Taxonomy" id="104508"/>
    <lineage>
        <taxon>Eukaryota</taxon>
        <taxon>Metazoa</taxon>
        <taxon>Ecdysozoa</taxon>
        <taxon>Arthropoda</taxon>
        <taxon>Hexapoda</taxon>
        <taxon>Insecta</taxon>
        <taxon>Pterygota</taxon>
        <taxon>Neoptera</taxon>
        <taxon>Endopterygota</taxon>
        <taxon>Lepidoptera</taxon>
        <taxon>Glossata</taxon>
        <taxon>Ditrysia</taxon>
        <taxon>Papilionoidea</taxon>
        <taxon>Nymphalidae</taxon>
        <taxon>Nymphalinae</taxon>
        <taxon>Euphydryas</taxon>
    </lineage>
</organism>
<dbReference type="CDD" id="cd23081">
    <property type="entry name" value="cpPDZ_EcRseP-like"/>
    <property type="match status" value="1"/>
</dbReference>
<evidence type="ECO:0000256" key="1">
    <source>
        <dbReference type="ARBA" id="ARBA00005256"/>
    </source>
</evidence>
<evidence type="ECO:0000256" key="3">
    <source>
        <dbReference type="ARBA" id="ARBA00023186"/>
    </source>
</evidence>
<keyword evidence="7" id="KW-1185">Reference proteome</keyword>
<dbReference type="EMBL" id="CAKOGL010000018">
    <property type="protein sequence ID" value="CAH2097837.1"/>
    <property type="molecule type" value="Genomic_DNA"/>
</dbReference>
<feature type="domain" description="PDZ" evidence="5">
    <location>
        <begin position="92"/>
        <end position="188"/>
    </location>
</feature>
<dbReference type="InterPro" id="IPR035269">
    <property type="entry name" value="PSMD9"/>
</dbReference>
<proteinExistence type="inferred from homology"/>
<evidence type="ECO:0000259" key="5">
    <source>
        <dbReference type="SMART" id="SM00228"/>
    </source>
</evidence>
<sequence length="221" mass="25065">MVGCDLDGPTSDQLFKLIEKDKIDSELCDVNCLLEKNNTGIQDSIIERLGFARNNIDIYKVRHSRHKIICLKNSHNNIMEVIKRNLNEAQSESLFAKDDGPPIKRSAIYTYDYDDSNAEDSNDNIKSFATVGLVQEGSPADLGGLCENDKILKFGLIDASNFSDIYELQDIVKSSIGKPLYIQVRRDKQILDLTVVPQLWERPGYFGCQIMKQWCIVRITT</sequence>
<dbReference type="InterPro" id="IPR041489">
    <property type="entry name" value="PDZ_6"/>
</dbReference>
<dbReference type="AlphaFoldDB" id="A0AAU9UJ13"/>
<gene>
    <name evidence="6" type="ORF">EEDITHA_LOCUS13012</name>
</gene>
<evidence type="ECO:0000313" key="7">
    <source>
        <dbReference type="Proteomes" id="UP001153954"/>
    </source>
</evidence>
<dbReference type="Gene3D" id="6.10.140.1710">
    <property type="match status" value="1"/>
</dbReference>
<dbReference type="SUPFAM" id="SSF50156">
    <property type="entry name" value="PDZ domain-like"/>
    <property type="match status" value="1"/>
</dbReference>
<accession>A0AAU9UJ13</accession>
<dbReference type="InterPro" id="IPR036034">
    <property type="entry name" value="PDZ_sf"/>
</dbReference>
<dbReference type="GO" id="GO:0005737">
    <property type="term" value="C:cytoplasm"/>
    <property type="evidence" value="ECO:0007669"/>
    <property type="project" value="TreeGrafter"/>
</dbReference>
<evidence type="ECO:0000256" key="2">
    <source>
        <dbReference type="ARBA" id="ARBA00014937"/>
    </source>
</evidence>
<dbReference type="Pfam" id="PF17820">
    <property type="entry name" value="PDZ_6"/>
    <property type="match status" value="1"/>
</dbReference>
<dbReference type="GO" id="GO:0070682">
    <property type="term" value="P:proteasome regulatory particle assembly"/>
    <property type="evidence" value="ECO:0007669"/>
    <property type="project" value="InterPro"/>
</dbReference>
<dbReference type="InterPro" id="IPR001478">
    <property type="entry name" value="PDZ"/>
</dbReference>
<evidence type="ECO:0000313" key="6">
    <source>
        <dbReference type="EMBL" id="CAH2097837.1"/>
    </source>
</evidence>
<dbReference type="Pfam" id="PF18265">
    <property type="entry name" value="Nas2_N"/>
    <property type="match status" value="1"/>
</dbReference>
<dbReference type="Gene3D" id="2.30.42.10">
    <property type="match status" value="1"/>
</dbReference>